<evidence type="ECO:0000256" key="2">
    <source>
        <dbReference type="ARBA" id="ARBA00023128"/>
    </source>
</evidence>
<dbReference type="SUPFAM" id="SSF52980">
    <property type="entry name" value="Restriction endonuclease-like"/>
    <property type="match status" value="1"/>
</dbReference>
<proteinExistence type="predicted"/>
<organism evidence="3 4">
    <name type="scientific">Ambispora gerdemannii</name>
    <dbReference type="NCBI Taxonomy" id="144530"/>
    <lineage>
        <taxon>Eukaryota</taxon>
        <taxon>Fungi</taxon>
        <taxon>Fungi incertae sedis</taxon>
        <taxon>Mucoromycota</taxon>
        <taxon>Glomeromycotina</taxon>
        <taxon>Glomeromycetes</taxon>
        <taxon>Archaeosporales</taxon>
        <taxon>Ambisporaceae</taxon>
        <taxon>Ambispora</taxon>
    </lineage>
</organism>
<dbReference type="InterPro" id="IPR011856">
    <property type="entry name" value="tRNA_endonuc-like_dom_sf"/>
</dbReference>
<dbReference type="Gene3D" id="3.40.1350.10">
    <property type="match status" value="1"/>
</dbReference>
<comment type="caution">
    <text evidence="3">The sequence shown here is derived from an EMBL/GenBank/DDBJ whole genome shotgun (WGS) entry which is preliminary data.</text>
</comment>
<evidence type="ECO:0000256" key="1">
    <source>
        <dbReference type="ARBA" id="ARBA00004173"/>
    </source>
</evidence>
<protein>
    <submittedName>
        <fullName evidence="3">4034_t:CDS:1</fullName>
    </submittedName>
</protein>
<dbReference type="AlphaFoldDB" id="A0A9N9D0V1"/>
<dbReference type="EMBL" id="CAJVPL010002770">
    <property type="protein sequence ID" value="CAG8619226.1"/>
    <property type="molecule type" value="Genomic_DNA"/>
</dbReference>
<dbReference type="GO" id="GO:0003676">
    <property type="term" value="F:nucleic acid binding"/>
    <property type="evidence" value="ECO:0007669"/>
    <property type="project" value="InterPro"/>
</dbReference>
<dbReference type="GO" id="GO:0005739">
    <property type="term" value="C:mitochondrion"/>
    <property type="evidence" value="ECO:0007669"/>
    <property type="project" value="UniProtKB-SubCell"/>
</dbReference>
<dbReference type="InterPro" id="IPR018828">
    <property type="entry name" value="RRG7"/>
</dbReference>
<evidence type="ECO:0000313" key="4">
    <source>
        <dbReference type="Proteomes" id="UP000789831"/>
    </source>
</evidence>
<accession>A0A9N9D0V1</accession>
<dbReference type="Proteomes" id="UP000789831">
    <property type="component" value="Unassembled WGS sequence"/>
</dbReference>
<dbReference type="OrthoDB" id="2429086at2759"/>
<dbReference type="Pfam" id="PF10356">
    <property type="entry name" value="RRG7"/>
    <property type="match status" value="1"/>
</dbReference>
<dbReference type="PANTHER" id="PTHR28133">
    <property type="entry name" value="REQUIRED FOR RESPIRATORY GROWTH PROTEIN 7, MITOCHONDRIAL"/>
    <property type="match status" value="1"/>
</dbReference>
<reference evidence="3" key="1">
    <citation type="submission" date="2021-06" db="EMBL/GenBank/DDBJ databases">
        <authorList>
            <person name="Kallberg Y."/>
            <person name="Tangrot J."/>
            <person name="Rosling A."/>
        </authorList>
    </citation>
    <scope>NUCLEOTIDE SEQUENCE</scope>
    <source>
        <strain evidence="3">MT106</strain>
    </source>
</reference>
<name>A0A9N9D0V1_9GLOM</name>
<gene>
    <name evidence="3" type="ORF">AGERDE_LOCUS9980</name>
</gene>
<dbReference type="PANTHER" id="PTHR28133:SF1">
    <property type="entry name" value="REQUIRED FOR RESPIRATORY GROWTH PROTEIN 7, MITOCHONDRIAL"/>
    <property type="match status" value="1"/>
</dbReference>
<keyword evidence="2" id="KW-0496">Mitochondrion</keyword>
<comment type="subcellular location">
    <subcellularLocation>
        <location evidence="1">Mitochondrion</location>
    </subcellularLocation>
</comment>
<dbReference type="GO" id="GO:0006302">
    <property type="term" value="P:double-strand break repair"/>
    <property type="evidence" value="ECO:0007669"/>
    <property type="project" value="UniProtKB-ARBA"/>
</dbReference>
<dbReference type="InterPro" id="IPR011335">
    <property type="entry name" value="Restrct_endonuc-II-like"/>
</dbReference>
<keyword evidence="4" id="KW-1185">Reference proteome</keyword>
<evidence type="ECO:0000313" key="3">
    <source>
        <dbReference type="EMBL" id="CAG8619226.1"/>
    </source>
</evidence>
<sequence>MNSYEKGDQLEKEITELFKGSNIELRRISGRPAVNVLLCFRKADWHIQEPGDGGIDHFGGYKGYTIIVQCKNYGEPRSIGPKFLRELEGVLSRYNKCTTIGILIAPSKASFSIRTISRAESSEHIIILTDSINAYSDLVRFVDSRPSYFYINGG</sequence>